<accession>A0A4Z2GFJ5</accession>
<name>A0A4Z2GFJ5_9TELE</name>
<feature type="compositionally biased region" description="Pro residues" evidence="1">
    <location>
        <begin position="102"/>
        <end position="115"/>
    </location>
</feature>
<evidence type="ECO:0000313" key="3">
    <source>
        <dbReference type="Proteomes" id="UP000314294"/>
    </source>
</evidence>
<comment type="caution">
    <text evidence="2">The sequence shown here is derived from an EMBL/GenBank/DDBJ whole genome shotgun (WGS) entry which is preliminary data.</text>
</comment>
<dbReference type="EMBL" id="SRLO01000574">
    <property type="protein sequence ID" value="TNN51663.1"/>
    <property type="molecule type" value="Genomic_DNA"/>
</dbReference>
<feature type="compositionally biased region" description="Polar residues" evidence="1">
    <location>
        <begin position="154"/>
        <end position="168"/>
    </location>
</feature>
<dbReference type="AlphaFoldDB" id="A0A4Z2GFJ5"/>
<gene>
    <name evidence="2" type="ORF">EYF80_038133</name>
</gene>
<organism evidence="2 3">
    <name type="scientific">Liparis tanakae</name>
    <name type="common">Tanaka's snailfish</name>
    <dbReference type="NCBI Taxonomy" id="230148"/>
    <lineage>
        <taxon>Eukaryota</taxon>
        <taxon>Metazoa</taxon>
        <taxon>Chordata</taxon>
        <taxon>Craniata</taxon>
        <taxon>Vertebrata</taxon>
        <taxon>Euteleostomi</taxon>
        <taxon>Actinopterygii</taxon>
        <taxon>Neopterygii</taxon>
        <taxon>Teleostei</taxon>
        <taxon>Neoteleostei</taxon>
        <taxon>Acanthomorphata</taxon>
        <taxon>Eupercaria</taxon>
        <taxon>Perciformes</taxon>
        <taxon>Cottioidei</taxon>
        <taxon>Cottales</taxon>
        <taxon>Liparidae</taxon>
        <taxon>Liparis</taxon>
    </lineage>
</organism>
<evidence type="ECO:0000256" key="1">
    <source>
        <dbReference type="SAM" id="MobiDB-lite"/>
    </source>
</evidence>
<feature type="region of interest" description="Disordered" evidence="1">
    <location>
        <begin position="150"/>
        <end position="179"/>
    </location>
</feature>
<feature type="region of interest" description="Disordered" evidence="1">
    <location>
        <begin position="94"/>
        <end position="118"/>
    </location>
</feature>
<proteinExistence type="predicted"/>
<reference evidence="2 3" key="1">
    <citation type="submission" date="2019-03" db="EMBL/GenBank/DDBJ databases">
        <title>First draft genome of Liparis tanakae, snailfish: a comprehensive survey of snailfish specific genes.</title>
        <authorList>
            <person name="Kim W."/>
            <person name="Song I."/>
            <person name="Jeong J.-H."/>
            <person name="Kim D."/>
            <person name="Kim S."/>
            <person name="Ryu S."/>
            <person name="Song J.Y."/>
            <person name="Lee S.K."/>
        </authorList>
    </citation>
    <scope>NUCLEOTIDE SEQUENCE [LARGE SCALE GENOMIC DNA]</scope>
    <source>
        <tissue evidence="2">Muscle</tissue>
    </source>
</reference>
<dbReference type="Proteomes" id="UP000314294">
    <property type="component" value="Unassembled WGS sequence"/>
</dbReference>
<sequence length="179" mass="19940">MTGYQDAIEPVCLGKGPIPIIQIMAKSLYFARQVDSRDAARSRENCWIRKRLCSVNQNTDQSAPYWQLGAWLSRRTSRLLMYSVVGHVPALEQCYRQHDPDPPPPPHPPTPPPPGRTADVGCGLLLNSCVEIWPGSVRVLSLSWRDKAGEQKQRMTGQTGMYEQSPSGSPAGLIWDQTL</sequence>
<protein>
    <submittedName>
        <fullName evidence="2">Uncharacterized protein</fullName>
    </submittedName>
</protein>
<evidence type="ECO:0000313" key="2">
    <source>
        <dbReference type="EMBL" id="TNN51663.1"/>
    </source>
</evidence>
<keyword evidence="3" id="KW-1185">Reference proteome</keyword>